<reference evidence="2 3" key="1">
    <citation type="journal article" date="2012" name="J. Bacteriol.">
        <title>De Novo Genome Project of Cupriavidus basilensis OR16.</title>
        <authorList>
            <person name="Cserhati M."/>
            <person name="Kriszt B."/>
            <person name="Szoboszlay S."/>
            <person name="Toth A."/>
            <person name="Szabo I."/>
            <person name="Tancsics A."/>
            <person name="Nagy I."/>
            <person name="Horvath B."/>
            <person name="Nagy I."/>
            <person name="Kukolya J."/>
        </authorList>
    </citation>
    <scope>NUCLEOTIDE SEQUENCE [LARGE SCALE GENOMIC DNA]</scope>
    <source>
        <strain evidence="2 3">OR16</strain>
    </source>
</reference>
<evidence type="ECO:0000313" key="2">
    <source>
        <dbReference type="EMBL" id="EHP39438.1"/>
    </source>
</evidence>
<organism evidence="2 3">
    <name type="scientific">Cupriavidus basilensis OR16</name>
    <dbReference type="NCBI Taxonomy" id="1127483"/>
    <lineage>
        <taxon>Bacteria</taxon>
        <taxon>Pseudomonadati</taxon>
        <taxon>Pseudomonadota</taxon>
        <taxon>Betaproteobacteria</taxon>
        <taxon>Burkholderiales</taxon>
        <taxon>Burkholderiaceae</taxon>
        <taxon>Cupriavidus</taxon>
    </lineage>
</organism>
<dbReference type="Gene3D" id="3.90.1340.10">
    <property type="entry name" value="Phage tail collar domain"/>
    <property type="match status" value="1"/>
</dbReference>
<proteinExistence type="predicted"/>
<sequence>MTGQEATWLTADWANDVQENICQVIEAATIALVKGDGSQMLQAIRAIANQVGMPVGVPLPWLGATSTIPSNCVVLMGQTLDRELYPLVSTHALASGIIVSDTDWLAQALHRTKFSTGDGLSTIRLPDLRGELIYGADLGRGVRSAAIGDWLAGELLAHVHAASTDSQGTHSHAGTTDTQGYHSHGGATAGVGDHTHPYTRSPAASNPDAQGADAGASMLDLTQFVGDNTGAGGAHAHGINGDGSHAHNVTTNAAGAHIHNVTVSSAGGLETRQRGTGYPFIMRVK</sequence>
<dbReference type="InterPro" id="IPR037053">
    <property type="entry name" value="Phage_tail_collar_dom_sf"/>
</dbReference>
<dbReference type="EMBL" id="AHJE01000093">
    <property type="protein sequence ID" value="EHP39438.1"/>
    <property type="molecule type" value="Genomic_DNA"/>
</dbReference>
<evidence type="ECO:0000313" key="3">
    <source>
        <dbReference type="Proteomes" id="UP000005808"/>
    </source>
</evidence>
<name>H1SDI4_9BURK</name>
<evidence type="ECO:0000256" key="1">
    <source>
        <dbReference type="SAM" id="MobiDB-lite"/>
    </source>
</evidence>
<gene>
    <name evidence="2" type="ORF">OR16_31804</name>
</gene>
<protein>
    <submittedName>
        <fullName evidence="2">Phage tail collar domain-containing protein</fullName>
    </submittedName>
</protein>
<dbReference type="Proteomes" id="UP000005808">
    <property type="component" value="Unassembled WGS sequence"/>
</dbReference>
<feature type="region of interest" description="Disordered" evidence="1">
    <location>
        <begin position="163"/>
        <end position="213"/>
    </location>
</feature>
<comment type="caution">
    <text evidence="2">The sequence shown here is derived from an EMBL/GenBank/DDBJ whole genome shotgun (WGS) entry which is preliminary data.</text>
</comment>
<accession>H1SDI4</accession>
<dbReference type="SUPFAM" id="SSF88874">
    <property type="entry name" value="Receptor-binding domain of short tail fibre protein gp12"/>
    <property type="match status" value="1"/>
</dbReference>
<dbReference type="PATRIC" id="fig|1127483.3.peg.6348"/>
<feature type="compositionally biased region" description="Polar residues" evidence="1">
    <location>
        <begin position="163"/>
        <end position="181"/>
    </location>
</feature>
<dbReference type="AlphaFoldDB" id="H1SDI4"/>